<feature type="domain" description="Ionotropic glutamate receptor C-terminal" evidence="4">
    <location>
        <begin position="45"/>
        <end position="270"/>
    </location>
</feature>
<dbReference type="Gene3D" id="3.40.190.10">
    <property type="entry name" value="Periplasmic binding protein-like II"/>
    <property type="match status" value="2"/>
</dbReference>
<dbReference type="SMART" id="SM00079">
    <property type="entry name" value="PBPe"/>
    <property type="match status" value="1"/>
</dbReference>
<dbReference type="CDD" id="cd13530">
    <property type="entry name" value="PBP2_peptides_like"/>
    <property type="match status" value="1"/>
</dbReference>
<evidence type="ECO:0000259" key="4">
    <source>
        <dbReference type="SMART" id="SM00079"/>
    </source>
</evidence>
<keyword evidence="6" id="KW-1185">Reference proteome</keyword>
<evidence type="ECO:0000313" key="6">
    <source>
        <dbReference type="Proteomes" id="UP000320216"/>
    </source>
</evidence>
<dbReference type="EMBL" id="CP042305">
    <property type="protein sequence ID" value="QDZ14343.1"/>
    <property type="molecule type" value="Genomic_DNA"/>
</dbReference>
<dbReference type="Proteomes" id="UP000320216">
    <property type="component" value="Chromosome"/>
</dbReference>
<dbReference type="SMART" id="SM00062">
    <property type="entry name" value="PBPb"/>
    <property type="match status" value="1"/>
</dbReference>
<dbReference type="AlphaFoldDB" id="A0A5B8M1W9"/>
<dbReference type="GO" id="GO:0015276">
    <property type="term" value="F:ligand-gated monoatomic ion channel activity"/>
    <property type="evidence" value="ECO:0007669"/>
    <property type="project" value="InterPro"/>
</dbReference>
<gene>
    <name evidence="5" type="ORF">FPZ11_05805</name>
</gene>
<name>A0A5B8M1W9_9MICO</name>
<feature type="chain" id="PRO_5022955044" evidence="2">
    <location>
        <begin position="29"/>
        <end position="278"/>
    </location>
</feature>
<proteinExistence type="predicted"/>
<dbReference type="SUPFAM" id="SSF53850">
    <property type="entry name" value="Periplasmic binding protein-like II"/>
    <property type="match status" value="1"/>
</dbReference>
<sequence length="278" mass="29213">MSRTPRRLASVLTAVVAAAALVALSACSSSSTSTTHGLQTVTAGKLTIATGQPAYSPWVIDNKPQNGKGFESAVAYAVAKKLGFSKDEVTWVRTGFDEAIAPGPKNFDFNLQQFSITDQRKKAVDFSSPYYTTTQAIVAYKGTPIASATSAADLKGYKIGVPAGTTSYDVLVKEVGGTPAVFNSEDDAVQALKSKQIDAIAVDLPAAFYITSAQLKNATIVGQFSDTTGGDDYGLVLPKNSPNTKKVTAAVDALRKDGTLAALEKKWLSDSVNVPTFK</sequence>
<protein>
    <submittedName>
        <fullName evidence="5">Amino acid ABC transporter substrate-binding protein</fullName>
    </submittedName>
</protein>
<feature type="signal peptide" evidence="2">
    <location>
        <begin position="1"/>
        <end position="28"/>
    </location>
</feature>
<dbReference type="InterPro" id="IPR001320">
    <property type="entry name" value="Iontro_rcpt_C"/>
</dbReference>
<organism evidence="5 6">
    <name type="scientific">Humibacter ginsenosidimutans</name>
    <dbReference type="NCBI Taxonomy" id="2599293"/>
    <lineage>
        <taxon>Bacteria</taxon>
        <taxon>Bacillati</taxon>
        <taxon>Actinomycetota</taxon>
        <taxon>Actinomycetes</taxon>
        <taxon>Micrococcales</taxon>
        <taxon>Microbacteriaceae</taxon>
        <taxon>Humibacter</taxon>
    </lineage>
</organism>
<dbReference type="PANTHER" id="PTHR35936:SF17">
    <property type="entry name" value="ARGININE-BINDING EXTRACELLULAR PROTEIN ARTP"/>
    <property type="match status" value="1"/>
</dbReference>
<dbReference type="GO" id="GO:0016020">
    <property type="term" value="C:membrane"/>
    <property type="evidence" value="ECO:0007669"/>
    <property type="project" value="InterPro"/>
</dbReference>
<evidence type="ECO:0000313" key="5">
    <source>
        <dbReference type="EMBL" id="QDZ14343.1"/>
    </source>
</evidence>
<dbReference type="RefSeq" id="WP_146319145.1">
    <property type="nucleotide sequence ID" value="NZ_CP042305.1"/>
</dbReference>
<dbReference type="KEGG" id="huw:FPZ11_05805"/>
<dbReference type="Pfam" id="PF00497">
    <property type="entry name" value="SBP_bac_3"/>
    <property type="match status" value="1"/>
</dbReference>
<reference evidence="5 6" key="1">
    <citation type="submission" date="2019-07" db="EMBL/GenBank/DDBJ databases">
        <title>Full genome sequence of Humibacter sp. WJ7-1.</title>
        <authorList>
            <person name="Im W.-T."/>
        </authorList>
    </citation>
    <scope>NUCLEOTIDE SEQUENCE [LARGE SCALE GENOMIC DNA]</scope>
    <source>
        <strain evidence="5 6">WJ7-1</strain>
    </source>
</reference>
<dbReference type="OrthoDB" id="8454826at2"/>
<feature type="domain" description="Solute-binding protein family 3/N-terminal" evidence="3">
    <location>
        <begin position="45"/>
        <end position="271"/>
    </location>
</feature>
<dbReference type="InterPro" id="IPR001638">
    <property type="entry name" value="Solute-binding_3/MltF_N"/>
</dbReference>
<dbReference type="PANTHER" id="PTHR35936">
    <property type="entry name" value="MEMBRANE-BOUND LYTIC MUREIN TRANSGLYCOSYLASE F"/>
    <property type="match status" value="1"/>
</dbReference>
<evidence type="ECO:0000256" key="1">
    <source>
        <dbReference type="ARBA" id="ARBA00022729"/>
    </source>
</evidence>
<dbReference type="PROSITE" id="PS51257">
    <property type="entry name" value="PROKAR_LIPOPROTEIN"/>
    <property type="match status" value="1"/>
</dbReference>
<keyword evidence="1 2" id="KW-0732">Signal</keyword>
<evidence type="ECO:0000259" key="3">
    <source>
        <dbReference type="SMART" id="SM00062"/>
    </source>
</evidence>
<accession>A0A5B8M1W9</accession>
<evidence type="ECO:0000256" key="2">
    <source>
        <dbReference type="SAM" id="SignalP"/>
    </source>
</evidence>